<proteinExistence type="predicted"/>
<evidence type="ECO:0000259" key="2">
    <source>
        <dbReference type="PROSITE" id="PS50110"/>
    </source>
</evidence>
<evidence type="ECO:0000256" key="1">
    <source>
        <dbReference type="PROSITE-ProRule" id="PRU00169"/>
    </source>
</evidence>
<feature type="modified residue" description="4-aspartylphosphate" evidence="1">
    <location>
        <position position="59"/>
    </location>
</feature>
<feature type="domain" description="Response regulatory" evidence="2">
    <location>
        <begin position="4"/>
        <end position="127"/>
    </location>
</feature>
<dbReference type="PANTHER" id="PTHR44520">
    <property type="entry name" value="RESPONSE REGULATOR RCP1-RELATED"/>
    <property type="match status" value="1"/>
</dbReference>
<dbReference type="SMART" id="SM00448">
    <property type="entry name" value="REC"/>
    <property type="match status" value="1"/>
</dbReference>
<dbReference type="PROSITE" id="PS50110">
    <property type="entry name" value="RESPONSE_REGULATORY"/>
    <property type="match status" value="1"/>
</dbReference>
<comment type="caution">
    <text evidence="3">The sequence shown here is derived from an EMBL/GenBank/DDBJ whole genome shotgun (WGS) entry which is preliminary data.</text>
</comment>
<dbReference type="RefSeq" id="WP_219290094.1">
    <property type="nucleotide sequence ID" value="NZ_RPHB01000005.1"/>
</dbReference>
<accession>A0A951MEP5</accession>
<dbReference type="Pfam" id="PF00072">
    <property type="entry name" value="Response_reg"/>
    <property type="match status" value="1"/>
</dbReference>
<organism evidence="3 4">
    <name type="scientific">Arthrospiribacter ruber</name>
    <dbReference type="NCBI Taxonomy" id="2487934"/>
    <lineage>
        <taxon>Bacteria</taxon>
        <taxon>Pseudomonadati</taxon>
        <taxon>Bacteroidota</taxon>
        <taxon>Cytophagia</taxon>
        <taxon>Cytophagales</taxon>
        <taxon>Cyclobacteriaceae</taxon>
        <taxon>Arthrospiribacter</taxon>
    </lineage>
</organism>
<keyword evidence="1" id="KW-0597">Phosphoprotein</keyword>
<reference evidence="3 4" key="1">
    <citation type="journal article" date="2020" name="Syst. Appl. Microbiol.">
        <title>Arthrospiribacter ruber gen. nov., sp. nov., a novel bacterium isolated from Arthrospira cultures.</title>
        <authorList>
            <person name="Waleron M."/>
            <person name="Misztak A."/>
            <person name="Waleron M.M."/>
            <person name="Furmaniak M."/>
            <person name="Mrozik A."/>
            <person name="Waleron K."/>
        </authorList>
    </citation>
    <scope>NUCLEOTIDE SEQUENCE [LARGE SCALE GENOMIC DNA]</scope>
    <source>
        <strain evidence="3 4">DPMB0001</strain>
    </source>
</reference>
<dbReference type="PANTHER" id="PTHR44520:SF2">
    <property type="entry name" value="RESPONSE REGULATOR RCP1"/>
    <property type="match status" value="1"/>
</dbReference>
<gene>
    <name evidence="3" type="ORF">EGN73_12260</name>
</gene>
<sequence length="134" mass="15240">MKFELLIIDDEEIVLMLIKRLVLKVKLHDNPSTFSNGVEAINYLHASSKPEKAFLIFLDINMPAFDGWEFLEMLSSMPLEGSINVVIITSSVNQSDKNKSKNYKEVIGYIEKPVTEAMMKEVSQIEKIASYLNP</sequence>
<keyword evidence="4" id="KW-1185">Reference proteome</keyword>
<dbReference type="InterPro" id="IPR052893">
    <property type="entry name" value="TCS_response_regulator"/>
</dbReference>
<evidence type="ECO:0000313" key="3">
    <source>
        <dbReference type="EMBL" id="MBW3468580.1"/>
    </source>
</evidence>
<evidence type="ECO:0000313" key="4">
    <source>
        <dbReference type="Proteomes" id="UP000727490"/>
    </source>
</evidence>
<protein>
    <submittedName>
        <fullName evidence="3">Response regulator</fullName>
    </submittedName>
</protein>
<name>A0A951MEP5_9BACT</name>
<dbReference type="AlphaFoldDB" id="A0A951MEP5"/>
<dbReference type="GO" id="GO:0000160">
    <property type="term" value="P:phosphorelay signal transduction system"/>
    <property type="evidence" value="ECO:0007669"/>
    <property type="project" value="InterPro"/>
</dbReference>
<dbReference type="EMBL" id="RPHB01000005">
    <property type="protein sequence ID" value="MBW3468580.1"/>
    <property type="molecule type" value="Genomic_DNA"/>
</dbReference>
<dbReference type="Proteomes" id="UP000727490">
    <property type="component" value="Unassembled WGS sequence"/>
</dbReference>
<dbReference type="InterPro" id="IPR001789">
    <property type="entry name" value="Sig_transdc_resp-reg_receiver"/>
</dbReference>